<feature type="region of interest" description="Disordered" evidence="1">
    <location>
        <begin position="88"/>
        <end position="112"/>
    </location>
</feature>
<accession>A0ABY6EFV8</accession>
<evidence type="ECO:0000313" key="3">
    <source>
        <dbReference type="Proteomes" id="UP001060733"/>
    </source>
</evidence>
<name>A0ABY6EFV8_9ACTN</name>
<organism evidence="2 3">
    <name type="scientific">Streptomyces albidocamelliae</name>
    <dbReference type="NCBI Taxonomy" id="2981135"/>
    <lineage>
        <taxon>Bacteria</taxon>
        <taxon>Bacillati</taxon>
        <taxon>Actinomycetota</taxon>
        <taxon>Actinomycetes</taxon>
        <taxon>Kitasatosporales</taxon>
        <taxon>Streptomycetaceae</taxon>
        <taxon>Streptomyces</taxon>
    </lineage>
</organism>
<dbReference type="Proteomes" id="UP001060733">
    <property type="component" value="Chromosome"/>
</dbReference>
<evidence type="ECO:0000313" key="2">
    <source>
        <dbReference type="EMBL" id="UXY33751.1"/>
    </source>
</evidence>
<evidence type="ECO:0000256" key="1">
    <source>
        <dbReference type="SAM" id="MobiDB-lite"/>
    </source>
</evidence>
<keyword evidence="3" id="KW-1185">Reference proteome</keyword>
<dbReference type="EMBL" id="CP106795">
    <property type="protein sequence ID" value="UXY33751.1"/>
    <property type="molecule type" value="Genomic_DNA"/>
</dbReference>
<gene>
    <name evidence="2" type="ORF">N8I86_02770</name>
</gene>
<feature type="compositionally biased region" description="Low complexity" evidence="1">
    <location>
        <begin position="88"/>
        <end position="98"/>
    </location>
</feature>
<proteinExistence type="predicted"/>
<dbReference type="RefSeq" id="WP_263276986.1">
    <property type="nucleotide sequence ID" value="NZ_CP106795.1"/>
</dbReference>
<protein>
    <submittedName>
        <fullName evidence="2">Uncharacterized protein</fullName>
    </submittedName>
</protein>
<sequence>MDTGIDADGDGVDAVPLAERVGEWSVVRGDLDDDPVRLGVDLCTGRRGGTGQVVLVEQQYFVGVLVREPDASGARLAGMAVMRRARRVPAPSRPVAVGPRERRSKKPGAFPRGPFLARECPVLRCCRPTAAGARKDPAPGRITDAASAFGRMGT</sequence>
<reference evidence="2" key="1">
    <citation type="submission" date="2022-10" db="EMBL/GenBank/DDBJ databases">
        <authorList>
            <person name="Mo P."/>
        </authorList>
    </citation>
    <scope>NUCLEOTIDE SEQUENCE</scope>
    <source>
        <strain evidence="2">HUAS 14-6</strain>
    </source>
</reference>